<accession>A0A0G1DBG7</accession>
<dbReference type="GO" id="GO:0004088">
    <property type="term" value="F:carbamoyl-phosphate synthase (glutamine-hydrolyzing) activity"/>
    <property type="evidence" value="ECO:0007669"/>
    <property type="project" value="UniProtKB-EC"/>
</dbReference>
<protein>
    <submittedName>
        <fullName evidence="6">Carbamoyl-phosphate synthase large subunit, carbamoyl-phosphate synthase large subunit</fullName>
        <ecNumber evidence="6">6.3.4.16</ecNumber>
        <ecNumber evidence="6">6.3.5.5</ecNumber>
    </submittedName>
</protein>
<dbReference type="FunFam" id="3.40.50.20:FF:000012">
    <property type="entry name" value="Carbamoyl-phosphate synthase 1, mitochondrial"/>
    <property type="match status" value="1"/>
</dbReference>
<keyword evidence="1 6" id="KW-0436">Ligase</keyword>
<dbReference type="EC" id="6.3.4.16" evidence="6"/>
<feature type="domain" description="Carbamoyl phosphate synthase preATP-grasp" evidence="5">
    <location>
        <begin position="2"/>
        <end position="117"/>
    </location>
</feature>
<evidence type="ECO:0000313" key="6">
    <source>
        <dbReference type="EMBL" id="KKS95049.1"/>
    </source>
</evidence>
<dbReference type="SUPFAM" id="SSF56059">
    <property type="entry name" value="Glutathione synthetase ATP-binding domain-like"/>
    <property type="match status" value="1"/>
</dbReference>
<dbReference type="AlphaFoldDB" id="A0A0G1DBG7"/>
<evidence type="ECO:0000259" key="4">
    <source>
        <dbReference type="Pfam" id="PF02786"/>
    </source>
</evidence>
<dbReference type="GO" id="GO:0005524">
    <property type="term" value="F:ATP binding"/>
    <property type="evidence" value="ECO:0007669"/>
    <property type="project" value="UniProtKB-KW"/>
</dbReference>
<dbReference type="InterPro" id="IPR016185">
    <property type="entry name" value="PreATP-grasp_dom_sf"/>
</dbReference>
<dbReference type="Proteomes" id="UP000034894">
    <property type="component" value="Unassembled WGS sequence"/>
</dbReference>
<dbReference type="PRINTS" id="PR00098">
    <property type="entry name" value="CPSASE"/>
</dbReference>
<dbReference type="GO" id="GO:0005737">
    <property type="term" value="C:cytoplasm"/>
    <property type="evidence" value="ECO:0007669"/>
    <property type="project" value="TreeGrafter"/>
</dbReference>
<gene>
    <name evidence="6" type="ORF">UV73_C0024G0006</name>
</gene>
<dbReference type="PANTHER" id="PTHR11405">
    <property type="entry name" value="CARBAMOYLTRANSFERASE FAMILY MEMBER"/>
    <property type="match status" value="1"/>
</dbReference>
<dbReference type="InterPro" id="IPR058047">
    <property type="entry name" value="CPSase_preATP-grasp"/>
</dbReference>
<keyword evidence="3" id="KW-0067">ATP-binding</keyword>
<reference evidence="6 7" key="1">
    <citation type="journal article" date="2015" name="Nature">
        <title>rRNA introns, odd ribosomes, and small enigmatic genomes across a large radiation of phyla.</title>
        <authorList>
            <person name="Brown C.T."/>
            <person name="Hug L.A."/>
            <person name="Thomas B.C."/>
            <person name="Sharon I."/>
            <person name="Castelle C.J."/>
            <person name="Singh A."/>
            <person name="Wilkins M.J."/>
            <person name="Williams K.H."/>
            <person name="Banfield J.F."/>
        </authorList>
    </citation>
    <scope>NUCLEOTIDE SEQUENCE [LARGE SCALE GENOMIC DNA]</scope>
</reference>
<dbReference type="EMBL" id="LCFP01000024">
    <property type="protein sequence ID" value="KKS95049.1"/>
    <property type="molecule type" value="Genomic_DNA"/>
</dbReference>
<feature type="domain" description="Carbamoyl phosphate synthase ATP-binding" evidence="4">
    <location>
        <begin position="122"/>
        <end position="189"/>
    </location>
</feature>
<dbReference type="Gene3D" id="3.40.50.20">
    <property type="match status" value="1"/>
</dbReference>
<dbReference type="GO" id="GO:0004087">
    <property type="term" value="F:carbamoyl-phosphate synthase (ammonia) activity"/>
    <property type="evidence" value="ECO:0007669"/>
    <property type="project" value="UniProtKB-EC"/>
</dbReference>
<dbReference type="Pfam" id="PF02786">
    <property type="entry name" value="CPSase_L_D2"/>
    <property type="match status" value="1"/>
</dbReference>
<dbReference type="InterPro" id="IPR005483">
    <property type="entry name" value="CPSase_dom"/>
</dbReference>
<keyword evidence="2" id="KW-0547">Nucleotide-binding</keyword>
<evidence type="ECO:0000256" key="1">
    <source>
        <dbReference type="ARBA" id="ARBA00022598"/>
    </source>
</evidence>
<dbReference type="Gene3D" id="3.30.470.20">
    <property type="entry name" value="ATP-grasp fold, B domain"/>
    <property type="match status" value="1"/>
</dbReference>
<dbReference type="GO" id="GO:0006541">
    <property type="term" value="P:glutamine metabolic process"/>
    <property type="evidence" value="ECO:0007669"/>
    <property type="project" value="TreeGrafter"/>
</dbReference>
<dbReference type="EC" id="6.3.5.5" evidence="6"/>
<comment type="caution">
    <text evidence="6">The sequence shown here is derived from an EMBL/GenBank/DDBJ whole genome shotgun (WGS) entry which is preliminary data.</text>
</comment>
<proteinExistence type="predicted"/>
<dbReference type="PATRIC" id="fig|1618443.3.peg.1713"/>
<evidence type="ECO:0000259" key="5">
    <source>
        <dbReference type="Pfam" id="PF25596"/>
    </source>
</evidence>
<evidence type="ECO:0000313" key="7">
    <source>
        <dbReference type="Proteomes" id="UP000034894"/>
    </source>
</evidence>
<sequence>MKKILILGSGALKIGQAGEFDYSGSQAIKAFKEERIKTVLINPNIATIQTSKELADKVYFLPVTPDFVTEVIKKEKPDAIVLSFGGQTALNCGMDLYKKGVLRKYRVQVLGTPVSAIILTEDREKFANHLHKIKVATPKSFAVTTVEKGLKQALEIGYPVMIRAGFSLGGQKSGVVRNEKEFSLLAQKA</sequence>
<dbReference type="SUPFAM" id="SSF52440">
    <property type="entry name" value="PreATP-grasp domain"/>
    <property type="match status" value="1"/>
</dbReference>
<dbReference type="InterPro" id="IPR005479">
    <property type="entry name" value="CPAse_ATP-bd"/>
</dbReference>
<name>A0A0G1DBG7_9BACT</name>
<dbReference type="Pfam" id="PF25596">
    <property type="entry name" value="CPSase_L_D1"/>
    <property type="match status" value="1"/>
</dbReference>
<dbReference type="STRING" id="1618443.UV73_C0024G0006"/>
<evidence type="ECO:0000256" key="2">
    <source>
        <dbReference type="ARBA" id="ARBA00022741"/>
    </source>
</evidence>
<evidence type="ECO:0000256" key="3">
    <source>
        <dbReference type="ARBA" id="ARBA00022840"/>
    </source>
</evidence>
<organism evidence="6 7">
    <name type="scientific">Candidatus Gottesmanbacteria bacterium GW2011_GWA2_43_14</name>
    <dbReference type="NCBI Taxonomy" id="1618443"/>
    <lineage>
        <taxon>Bacteria</taxon>
        <taxon>Candidatus Gottesmaniibacteriota</taxon>
    </lineage>
</organism>
<dbReference type="PANTHER" id="PTHR11405:SF53">
    <property type="entry name" value="CARBAMOYL-PHOSPHATE SYNTHASE [AMMONIA], MITOCHONDRIAL"/>
    <property type="match status" value="1"/>
</dbReference>